<evidence type="ECO:0000256" key="1">
    <source>
        <dbReference type="SAM" id="MobiDB-lite"/>
    </source>
</evidence>
<proteinExistence type="predicted"/>
<protein>
    <submittedName>
        <fullName evidence="2">Uncharacterized protein</fullName>
    </submittedName>
</protein>
<reference evidence="2" key="1">
    <citation type="submission" date="2015-11" db="EMBL/GenBank/DDBJ databases">
        <title>De novo transcriptome assembly of four potential Pierce s Disease insect vectors from Arizona vineyards.</title>
        <authorList>
            <person name="Tassone E.E."/>
        </authorList>
    </citation>
    <scope>NUCLEOTIDE SEQUENCE</scope>
</reference>
<name>A0A1B6K3U9_9HEMI</name>
<dbReference type="AlphaFoldDB" id="A0A1B6K3U9"/>
<accession>A0A1B6K3U9</accession>
<feature type="compositionally biased region" description="Polar residues" evidence="1">
    <location>
        <begin position="115"/>
        <end position="125"/>
    </location>
</feature>
<evidence type="ECO:0000313" key="2">
    <source>
        <dbReference type="EMBL" id="JAT06117.1"/>
    </source>
</evidence>
<sequence>MSQAQPDVSVTVPSTIVGQWFLPNLEPYQYTSPQLQYTSNSMTDQGLWMSQPSVTQPLAPLTITEPTYFPNHVLGTEGASGPTMAYPRSMGPQHQYPAHAPYPPSVRERGSLLMTSYPMSNSPRNARNIHGVRETGRRDEEEQEPARPRQRRPSIRCDNIPDYGDGRYRTQRKS</sequence>
<feature type="region of interest" description="Disordered" evidence="1">
    <location>
        <begin position="115"/>
        <end position="174"/>
    </location>
</feature>
<feature type="compositionally biased region" description="Basic and acidic residues" evidence="1">
    <location>
        <begin position="131"/>
        <end position="147"/>
    </location>
</feature>
<organism evidence="2">
    <name type="scientific">Homalodisca liturata</name>
    <dbReference type="NCBI Taxonomy" id="320908"/>
    <lineage>
        <taxon>Eukaryota</taxon>
        <taxon>Metazoa</taxon>
        <taxon>Ecdysozoa</taxon>
        <taxon>Arthropoda</taxon>
        <taxon>Hexapoda</taxon>
        <taxon>Insecta</taxon>
        <taxon>Pterygota</taxon>
        <taxon>Neoptera</taxon>
        <taxon>Paraneoptera</taxon>
        <taxon>Hemiptera</taxon>
        <taxon>Auchenorrhyncha</taxon>
        <taxon>Membracoidea</taxon>
        <taxon>Cicadellidae</taxon>
        <taxon>Cicadellinae</taxon>
        <taxon>Proconiini</taxon>
        <taxon>Homalodisca</taxon>
    </lineage>
</organism>
<dbReference type="EMBL" id="GECU01001590">
    <property type="protein sequence ID" value="JAT06117.1"/>
    <property type="molecule type" value="Transcribed_RNA"/>
</dbReference>
<gene>
    <name evidence="2" type="ORF">g.33458</name>
</gene>